<gene>
    <name evidence="2" type="ORF">TGAM01_v210879</name>
</gene>
<feature type="region of interest" description="Disordered" evidence="1">
    <location>
        <begin position="406"/>
        <end position="448"/>
    </location>
</feature>
<name>A0A2P4Z7H5_9HYPO</name>
<dbReference type="GeneID" id="29989690"/>
<dbReference type="EMBL" id="JPDN02000076">
    <property type="protein sequence ID" value="PON20237.1"/>
    <property type="molecule type" value="Genomic_DNA"/>
</dbReference>
<keyword evidence="3" id="KW-1185">Reference proteome</keyword>
<evidence type="ECO:0000313" key="2">
    <source>
        <dbReference type="EMBL" id="PON20237.1"/>
    </source>
</evidence>
<evidence type="ECO:0000313" key="3">
    <source>
        <dbReference type="Proteomes" id="UP000054821"/>
    </source>
</evidence>
<feature type="region of interest" description="Disordered" evidence="1">
    <location>
        <begin position="44"/>
        <end position="68"/>
    </location>
</feature>
<protein>
    <submittedName>
        <fullName evidence="2">Uncharacterized protein</fullName>
    </submittedName>
</protein>
<proteinExistence type="predicted"/>
<evidence type="ECO:0000256" key="1">
    <source>
        <dbReference type="SAM" id="MobiDB-lite"/>
    </source>
</evidence>
<accession>A0A2P4Z7H5</accession>
<dbReference type="RefSeq" id="XP_018657210.1">
    <property type="nucleotide sequence ID" value="XM_018809607.1"/>
</dbReference>
<feature type="compositionally biased region" description="Acidic residues" evidence="1">
    <location>
        <begin position="307"/>
        <end position="325"/>
    </location>
</feature>
<feature type="compositionally biased region" description="Basic and acidic residues" evidence="1">
    <location>
        <begin position="56"/>
        <end position="68"/>
    </location>
</feature>
<comment type="caution">
    <text evidence="2">The sequence shown here is derived from an EMBL/GenBank/DDBJ whole genome shotgun (WGS) entry which is preliminary data.</text>
</comment>
<dbReference type="Proteomes" id="UP000054821">
    <property type="component" value="Unassembled WGS sequence"/>
</dbReference>
<feature type="region of interest" description="Disordered" evidence="1">
    <location>
        <begin position="304"/>
        <end position="340"/>
    </location>
</feature>
<dbReference type="AlphaFoldDB" id="A0A2P4Z7H5"/>
<organism evidence="2 3">
    <name type="scientific">Trichoderma gamsii</name>
    <dbReference type="NCBI Taxonomy" id="398673"/>
    <lineage>
        <taxon>Eukaryota</taxon>
        <taxon>Fungi</taxon>
        <taxon>Dikarya</taxon>
        <taxon>Ascomycota</taxon>
        <taxon>Pezizomycotina</taxon>
        <taxon>Sordariomycetes</taxon>
        <taxon>Hypocreomycetidae</taxon>
        <taxon>Hypocreales</taxon>
        <taxon>Hypocreaceae</taxon>
        <taxon>Trichoderma</taxon>
    </lineage>
</organism>
<feature type="compositionally biased region" description="Basic and acidic residues" evidence="1">
    <location>
        <begin position="419"/>
        <end position="434"/>
    </location>
</feature>
<reference evidence="2 3" key="1">
    <citation type="journal article" date="2016" name="Genome Announc.">
        <title>Draft Whole-Genome Sequence of Trichoderma gamsii T6085, a Promising Biocontrol Agent of Fusarium Head Blight on Wheat.</title>
        <authorList>
            <person name="Baroncelli R."/>
            <person name="Zapparata A."/>
            <person name="Piaggeschi G."/>
            <person name="Sarrocco S."/>
            <person name="Vannacci G."/>
        </authorList>
    </citation>
    <scope>NUCLEOTIDE SEQUENCE [LARGE SCALE GENOMIC DNA]</scope>
    <source>
        <strain evidence="2 3">T6085</strain>
    </source>
</reference>
<sequence length="611" mass="66774">MSMLLNLEIADDCDLGPPLNQEDEDGLGGYVSPASIDEIYLADSHEDGSHGSSQGLEEREGLRPPKKWKIDHSSGIYKMKRQRARFDGARAIDILQRSYTLNYGSKREGSCAAGSGDQYYPVFRLDFISIIGLPLRPICRESHFFDNITISFRQWQAPYSAKHAEGIPFDLAGRTFRIATGATREVWFIVMHPTSEQSQAPAPSSQKIKGKQRSALARHRAETIACYITDVFLRGELLGEGVEPGWVLGALFHGGLGRLCGAAVARSLLGQQPAGLPRVRLRANIEIKVNPGIEKLEREVHSRVYADQEDDSEESDTEAAADAGDESPASGLDAGDGAGDGASNDAAFYEWVIAGSRNESTRGSSTGHSAPTAQISLAERPGSLVSMDLDTVAAHAKPLFLREPEEVEEGEAAEATTEAAERAWEDEERVTRDGEESDSSLFVLDDHGPGEQDGLYSDGLKQLRRVLEEKYDIDNIDYVSYALAVDVHCAAADQSGSAVCLLADRNQVMKEFYGSNYTFYPLGFHPAYGNFTSDSPPAFLDHNLFTVMKSNMSHQNQGADVLSFGFFQGYSNLKRSFRHREDDLLASQGSATAALTIPATEAARTAQWRAK</sequence>